<evidence type="ECO:0000256" key="3">
    <source>
        <dbReference type="ARBA" id="ARBA00022839"/>
    </source>
</evidence>
<proteinExistence type="predicted"/>
<dbReference type="GO" id="GO:0016779">
    <property type="term" value="F:nucleotidyltransferase activity"/>
    <property type="evidence" value="ECO:0007669"/>
    <property type="project" value="UniProtKB-KW"/>
</dbReference>
<comment type="function">
    <text evidence="5">5'-3' exonuclease acting preferentially on double-stranded DNA.</text>
</comment>
<accession>A0A1X6XCX9</accession>
<keyword evidence="4" id="KW-0238">DNA-binding</keyword>
<evidence type="ECO:0000256" key="1">
    <source>
        <dbReference type="ARBA" id="ARBA00022722"/>
    </source>
</evidence>
<dbReference type="GO" id="GO:0033567">
    <property type="term" value="P:DNA replication, Okazaki fragment processing"/>
    <property type="evidence" value="ECO:0007669"/>
    <property type="project" value="InterPro"/>
</dbReference>
<keyword evidence="2" id="KW-0378">Hydrolase</keyword>
<dbReference type="InterPro" id="IPR036279">
    <property type="entry name" value="5-3_exonuclease_C_sf"/>
</dbReference>
<evidence type="ECO:0000256" key="6">
    <source>
        <dbReference type="ARBA" id="ARBA00050026"/>
    </source>
</evidence>
<evidence type="ECO:0000256" key="4">
    <source>
        <dbReference type="ARBA" id="ARBA00023125"/>
    </source>
</evidence>
<dbReference type="InterPro" id="IPR029060">
    <property type="entry name" value="PIN-like_dom_sf"/>
</dbReference>
<dbReference type="Proteomes" id="UP000196581">
    <property type="component" value="Unassembled WGS sequence"/>
</dbReference>
<organism evidence="9 10">
    <name type="scientific">Brevibacterium yomogidense</name>
    <dbReference type="NCBI Taxonomy" id="946573"/>
    <lineage>
        <taxon>Bacteria</taxon>
        <taxon>Bacillati</taxon>
        <taxon>Actinomycetota</taxon>
        <taxon>Actinomycetes</taxon>
        <taxon>Micrococcales</taxon>
        <taxon>Brevibacteriaceae</taxon>
        <taxon>Brevibacterium</taxon>
    </lineage>
</organism>
<dbReference type="CDD" id="cd06127">
    <property type="entry name" value="DEDDh"/>
    <property type="match status" value="1"/>
</dbReference>
<name>A0A1X6XCX9_9MICO</name>
<evidence type="ECO:0000313" key="9">
    <source>
        <dbReference type="EMBL" id="SLM97028.1"/>
    </source>
</evidence>
<dbReference type="SUPFAM" id="SSF88723">
    <property type="entry name" value="PIN domain-like"/>
    <property type="match status" value="1"/>
</dbReference>
<dbReference type="GO" id="GO:0017108">
    <property type="term" value="F:5'-flap endonuclease activity"/>
    <property type="evidence" value="ECO:0007669"/>
    <property type="project" value="InterPro"/>
</dbReference>
<dbReference type="NCBIfam" id="NF005927">
    <property type="entry name" value="PRK07942.1"/>
    <property type="match status" value="1"/>
</dbReference>
<feature type="domain" description="5'-3' exonuclease" evidence="7">
    <location>
        <begin position="5"/>
        <end position="278"/>
    </location>
</feature>
<dbReference type="SUPFAM" id="SSF47807">
    <property type="entry name" value="5' to 3' exonuclease, C-terminal subdomain"/>
    <property type="match status" value="1"/>
</dbReference>
<dbReference type="GO" id="GO:0008409">
    <property type="term" value="F:5'-3' exonuclease activity"/>
    <property type="evidence" value="ECO:0007669"/>
    <property type="project" value="InterPro"/>
</dbReference>
<evidence type="ECO:0000259" key="7">
    <source>
        <dbReference type="SMART" id="SM00475"/>
    </source>
</evidence>
<dbReference type="PANTHER" id="PTHR42646:SF2">
    <property type="entry name" value="5'-3' EXONUCLEASE FAMILY PROTEIN"/>
    <property type="match status" value="1"/>
</dbReference>
<evidence type="ECO:0000256" key="2">
    <source>
        <dbReference type="ARBA" id="ARBA00022801"/>
    </source>
</evidence>
<dbReference type="InterPro" id="IPR038969">
    <property type="entry name" value="FEN"/>
</dbReference>
<dbReference type="Gene3D" id="3.30.420.10">
    <property type="entry name" value="Ribonuclease H-like superfamily/Ribonuclease H"/>
    <property type="match status" value="1"/>
</dbReference>
<dbReference type="CDD" id="cd09898">
    <property type="entry name" value="H3TH_53EXO"/>
    <property type="match status" value="1"/>
</dbReference>
<evidence type="ECO:0000313" key="10">
    <source>
        <dbReference type="Proteomes" id="UP000196581"/>
    </source>
</evidence>
<dbReference type="InterPro" id="IPR013520">
    <property type="entry name" value="Ribonucl_H"/>
</dbReference>
<dbReference type="InterPro" id="IPR020046">
    <property type="entry name" value="5-3_exonucl_a-hlix_arch_N"/>
</dbReference>
<evidence type="ECO:0000256" key="5">
    <source>
        <dbReference type="ARBA" id="ARBA00049957"/>
    </source>
</evidence>
<dbReference type="Pfam" id="PF02739">
    <property type="entry name" value="5_3_exonuc_N"/>
    <property type="match status" value="1"/>
</dbReference>
<dbReference type="PANTHER" id="PTHR42646">
    <property type="entry name" value="FLAP ENDONUCLEASE XNI"/>
    <property type="match status" value="1"/>
</dbReference>
<sequence>MALVTPPLLVLDTPALYYRSFHGLPDTIRSPHGRPVNAAKGLLDTISQLVTRWGSRRIIAVMDADWRPDFRTALLPEYKAHRITDPARGTETPPDLEAQLPVIFDALDAFGIPIAEVPGTEADDVIASIVAQGGDEDIVVVSSDRDLIALLEPGRRVCVHRPRTGGRWETMALADLPAAYGVADGTAYRALAALRGDPSDGIPGVPGIGEKTAAKLVAGYGGLDAIVAAAQRGDKEHGLSPRRRENILAHADSVRAGEQVMEGLTDLAVSDFVAAAGGEPDTARIAELGGQWGLERTIARLLAALTGDDVEVRTTERVRETTEHVDEQGGRPAPNGLPTGWAADFCAFDLETTGVDPHSGRIVSAALVPFVGGDEGPARTWLVDPGVEIPEAAQRVHGISTERARADGEPTAVALPQIMDAVRALSASGTTLVGHNIVYDLTVLAAEAVRAGILPSPDALLTDLPPVLDTLVVDRQVDTYRRGPRTLGALAQHYGVSLEDAHDALADARAAGLIALALARSSPALAGTPAAALHDQQTVWKREQAASLQEFLRRKRPTAVVSGDWPLERLD</sequence>
<dbReference type="InterPro" id="IPR012337">
    <property type="entry name" value="RNaseH-like_sf"/>
</dbReference>
<protein>
    <recommendedName>
        <fullName evidence="6">5'-3' exonuclease</fullName>
    </recommendedName>
</protein>
<dbReference type="EMBL" id="FWFF01000010">
    <property type="protein sequence ID" value="SLM97028.1"/>
    <property type="molecule type" value="Genomic_DNA"/>
</dbReference>
<dbReference type="CDD" id="cd09859">
    <property type="entry name" value="PIN_53EXO"/>
    <property type="match status" value="1"/>
</dbReference>
<dbReference type="GO" id="GO:0003677">
    <property type="term" value="F:DNA binding"/>
    <property type="evidence" value="ECO:0007669"/>
    <property type="project" value="UniProtKB-KW"/>
</dbReference>
<keyword evidence="1" id="KW-0540">Nuclease</keyword>
<dbReference type="InterPro" id="IPR008918">
    <property type="entry name" value="HhH2"/>
</dbReference>
<feature type="domain" description="Exonuclease" evidence="8">
    <location>
        <begin position="344"/>
        <end position="524"/>
    </location>
</feature>
<keyword evidence="10" id="KW-1185">Reference proteome</keyword>
<keyword evidence="9" id="KW-0808">Transferase</keyword>
<dbReference type="AlphaFoldDB" id="A0A1X6XCX9"/>
<dbReference type="Gene3D" id="1.10.150.20">
    <property type="entry name" value="5' to 3' exonuclease, C-terminal subdomain"/>
    <property type="match status" value="1"/>
</dbReference>
<keyword evidence="9" id="KW-0548">Nucleotidyltransferase</keyword>
<dbReference type="InterPro" id="IPR036397">
    <property type="entry name" value="RNaseH_sf"/>
</dbReference>
<dbReference type="Gene3D" id="3.40.50.1010">
    <property type="entry name" value="5'-nuclease"/>
    <property type="match status" value="1"/>
</dbReference>
<dbReference type="SMART" id="SM00475">
    <property type="entry name" value="53EXOc"/>
    <property type="match status" value="1"/>
</dbReference>
<dbReference type="InterPro" id="IPR020045">
    <property type="entry name" value="DNA_polI_H3TH"/>
</dbReference>
<dbReference type="Pfam" id="PF01367">
    <property type="entry name" value="5_3_exonuc"/>
    <property type="match status" value="1"/>
</dbReference>
<dbReference type="SUPFAM" id="SSF53098">
    <property type="entry name" value="Ribonuclease H-like"/>
    <property type="match status" value="1"/>
</dbReference>
<keyword evidence="3" id="KW-0269">Exonuclease</keyword>
<dbReference type="SMART" id="SM00479">
    <property type="entry name" value="EXOIII"/>
    <property type="match status" value="1"/>
</dbReference>
<dbReference type="SMART" id="SM00279">
    <property type="entry name" value="HhH2"/>
    <property type="match status" value="1"/>
</dbReference>
<dbReference type="Pfam" id="PF00929">
    <property type="entry name" value="RNase_T"/>
    <property type="match status" value="1"/>
</dbReference>
<reference evidence="10" key="1">
    <citation type="submission" date="2017-02" db="EMBL/GenBank/DDBJ databases">
        <authorList>
            <person name="Dridi B."/>
        </authorList>
    </citation>
    <scope>NUCLEOTIDE SEQUENCE [LARGE SCALE GENOMIC DNA]</scope>
    <source>
        <strain evidence="10">B Co 03.10</strain>
    </source>
</reference>
<evidence type="ECO:0000259" key="8">
    <source>
        <dbReference type="SMART" id="SM00479"/>
    </source>
</evidence>
<dbReference type="InterPro" id="IPR002421">
    <property type="entry name" value="5-3_exonuclease"/>
</dbReference>
<gene>
    <name evidence="9" type="ORF">FM105_06620</name>
</gene>